<dbReference type="InterPro" id="IPR012495">
    <property type="entry name" value="TadE-like_dom"/>
</dbReference>
<organism evidence="3 4">
    <name type="scientific">Paraburkholderia caribensis MBA4</name>
    <dbReference type="NCBI Taxonomy" id="1323664"/>
    <lineage>
        <taxon>Bacteria</taxon>
        <taxon>Pseudomonadati</taxon>
        <taxon>Pseudomonadota</taxon>
        <taxon>Betaproteobacteria</taxon>
        <taxon>Burkholderiales</taxon>
        <taxon>Burkholderiaceae</taxon>
        <taxon>Paraburkholderia</taxon>
    </lineage>
</organism>
<reference evidence="3 4" key="1">
    <citation type="journal article" date="2014" name="Genome Announc.">
        <title>Draft Genome Sequence of the Haloacid-Degrading Burkholderia caribensis Strain MBA4.</title>
        <authorList>
            <person name="Pan Y."/>
            <person name="Kong K.F."/>
            <person name="Tsang J.S."/>
        </authorList>
    </citation>
    <scope>NUCLEOTIDE SEQUENCE [LARGE SCALE GENOMIC DNA]</scope>
    <source>
        <strain evidence="3 4">MBA4</strain>
    </source>
</reference>
<dbReference type="GeneID" id="69970570"/>
<sequence>MRTGPRLKGRRYARGNARGIVSVEFALLLPLLLGIALPLYDIARNIQAQMILINVSREGANLSSRAAATYPMQTIMASLAATTPPLNMSANGMIYITQIMGSQGCDAKGNGCTGTVVAQWKWTGGSDGGAASKIWNCSTAGTSWATDGSGACNGLGGKTPAQAVDLLKGKLSDGQIAYAVESFYVQQPLIGAINLGGGITTPALSPNLYSMSVF</sequence>
<dbReference type="EMBL" id="CP012747">
    <property type="protein sequence ID" value="ALL66628.1"/>
    <property type="molecule type" value="Genomic_DNA"/>
</dbReference>
<keyword evidence="1" id="KW-0472">Membrane</keyword>
<evidence type="ECO:0000256" key="1">
    <source>
        <dbReference type="SAM" id="Phobius"/>
    </source>
</evidence>
<evidence type="ECO:0000259" key="2">
    <source>
        <dbReference type="Pfam" id="PF07811"/>
    </source>
</evidence>
<name>A0A0P0RE62_9BURK</name>
<evidence type="ECO:0000313" key="3">
    <source>
        <dbReference type="EMBL" id="ALL66628.1"/>
    </source>
</evidence>
<keyword evidence="1" id="KW-0812">Transmembrane</keyword>
<feature type="transmembrane region" description="Helical" evidence="1">
    <location>
        <begin position="20"/>
        <end position="40"/>
    </location>
</feature>
<gene>
    <name evidence="3" type="ORF">K788_0005778</name>
</gene>
<dbReference type="Pfam" id="PF07811">
    <property type="entry name" value="TadE"/>
    <property type="match status" value="1"/>
</dbReference>
<proteinExistence type="predicted"/>
<keyword evidence="1" id="KW-1133">Transmembrane helix</keyword>
<protein>
    <submittedName>
        <fullName evidence="3">TadE family protein</fullName>
    </submittedName>
</protein>
<dbReference type="RefSeq" id="WP_035988020.1">
    <property type="nucleotide sequence ID" value="NZ_CP012747.1"/>
</dbReference>
<dbReference type="KEGG" id="bcai:K788_0005778"/>
<accession>A0A0P0RE62</accession>
<dbReference type="Proteomes" id="UP000019146">
    <property type="component" value="Chromosome 2"/>
</dbReference>
<evidence type="ECO:0000313" key="4">
    <source>
        <dbReference type="Proteomes" id="UP000019146"/>
    </source>
</evidence>
<dbReference type="AlphaFoldDB" id="A0A0P0RE62"/>
<feature type="domain" description="TadE-like" evidence="2">
    <location>
        <begin position="19"/>
        <end position="60"/>
    </location>
</feature>